<dbReference type="EMBL" id="JAQIZZ010000002">
    <property type="protein sequence ID" value="KAJ5553361.1"/>
    <property type="molecule type" value="Genomic_DNA"/>
</dbReference>
<name>A0AAD6GKJ1_9EURO</name>
<feature type="compositionally biased region" description="Acidic residues" evidence="1">
    <location>
        <begin position="78"/>
        <end position="87"/>
    </location>
</feature>
<feature type="region of interest" description="Disordered" evidence="1">
    <location>
        <begin position="67"/>
        <end position="108"/>
    </location>
</feature>
<organism evidence="2 3">
    <name type="scientific">Penicillium frequentans</name>
    <dbReference type="NCBI Taxonomy" id="3151616"/>
    <lineage>
        <taxon>Eukaryota</taxon>
        <taxon>Fungi</taxon>
        <taxon>Dikarya</taxon>
        <taxon>Ascomycota</taxon>
        <taxon>Pezizomycotina</taxon>
        <taxon>Eurotiomycetes</taxon>
        <taxon>Eurotiomycetidae</taxon>
        <taxon>Eurotiales</taxon>
        <taxon>Aspergillaceae</taxon>
        <taxon>Penicillium</taxon>
    </lineage>
</organism>
<dbReference type="AlphaFoldDB" id="A0AAD6GKJ1"/>
<keyword evidence="3" id="KW-1185">Reference proteome</keyword>
<dbReference type="Proteomes" id="UP001220324">
    <property type="component" value="Unassembled WGS sequence"/>
</dbReference>
<sequence length="201" mass="22872">MDVPAVIGKAHEIQNTEAKFDDAALDLSIATVSSTVLRDLLKSFCETIPGVKEKTIEHLVVAKNEVPPLPELDSKGESDEESDENEDTDKPTTALAQQPSGKRPRYSQCQRCNKEFDHSKNTRTSCMYHSEEAYADHDSELFEDNEDFFGPEEANNDPSYKEEYPEYFIFECCGDNYRENPDGCKTGWHREAAPAKKKRYF</sequence>
<evidence type="ECO:0008006" key="4">
    <source>
        <dbReference type="Google" id="ProtNLM"/>
    </source>
</evidence>
<reference evidence="2 3" key="1">
    <citation type="journal article" date="2023" name="IMA Fungus">
        <title>Comparative genomic study of the Penicillium genus elucidates a diverse pangenome and 15 lateral gene transfer events.</title>
        <authorList>
            <person name="Petersen C."/>
            <person name="Sorensen T."/>
            <person name="Nielsen M.R."/>
            <person name="Sondergaard T.E."/>
            <person name="Sorensen J.L."/>
            <person name="Fitzpatrick D.A."/>
            <person name="Frisvad J.C."/>
            <person name="Nielsen K.L."/>
        </authorList>
    </citation>
    <scope>NUCLEOTIDE SEQUENCE [LARGE SCALE GENOMIC DNA]</scope>
    <source>
        <strain evidence="2 3">IBT 35679</strain>
    </source>
</reference>
<protein>
    <recommendedName>
        <fullName evidence="4">C2H2-type domain-containing protein</fullName>
    </recommendedName>
</protein>
<proteinExistence type="predicted"/>
<dbReference type="PANTHER" id="PTHR38167:SF1">
    <property type="entry name" value="C2H2-TYPE DOMAIN-CONTAINING PROTEIN"/>
    <property type="match status" value="1"/>
</dbReference>
<evidence type="ECO:0000313" key="2">
    <source>
        <dbReference type="EMBL" id="KAJ5553361.1"/>
    </source>
</evidence>
<dbReference type="PANTHER" id="PTHR38167">
    <property type="entry name" value="C2H2-TYPE DOMAIN-CONTAINING PROTEIN"/>
    <property type="match status" value="1"/>
</dbReference>
<evidence type="ECO:0000256" key="1">
    <source>
        <dbReference type="SAM" id="MobiDB-lite"/>
    </source>
</evidence>
<gene>
    <name evidence="2" type="ORF">N7494_002739</name>
</gene>
<evidence type="ECO:0000313" key="3">
    <source>
        <dbReference type="Proteomes" id="UP001220324"/>
    </source>
</evidence>
<accession>A0AAD6GKJ1</accession>
<comment type="caution">
    <text evidence="2">The sequence shown here is derived from an EMBL/GenBank/DDBJ whole genome shotgun (WGS) entry which is preliminary data.</text>
</comment>